<dbReference type="Proteomes" id="UP000195043">
    <property type="component" value="Unassembled WGS sequence"/>
</dbReference>
<proteinExistence type="predicted"/>
<comment type="caution">
    <text evidence="1">The sequence shown here is derived from an EMBL/GenBank/DDBJ whole genome shotgun (WGS) entry which is preliminary data.</text>
</comment>
<keyword evidence="2" id="KW-1185">Reference proteome</keyword>
<dbReference type="AlphaFoldDB" id="A0A242AA64"/>
<reference evidence="1 2" key="1">
    <citation type="submission" date="2017-05" db="EMBL/GenBank/DDBJ databases">
        <title>The Genome Sequence of Enterococcus sp. 8G7_MSG3316.</title>
        <authorList>
            <consortium name="The Broad Institute Genomics Platform"/>
            <consortium name="The Broad Institute Genomic Center for Infectious Diseases"/>
            <person name="Earl A."/>
            <person name="Manson A."/>
            <person name="Schwartman J."/>
            <person name="Gilmore M."/>
            <person name="Abouelleil A."/>
            <person name="Cao P."/>
            <person name="Chapman S."/>
            <person name="Cusick C."/>
            <person name="Shea T."/>
            <person name="Young S."/>
            <person name="Neafsey D."/>
            <person name="Nusbaum C."/>
            <person name="Birren B."/>
        </authorList>
    </citation>
    <scope>NUCLEOTIDE SEQUENCE [LARGE SCALE GENOMIC DNA]</scope>
    <source>
        <strain evidence="1 2">8G7_MSG3316</strain>
    </source>
</reference>
<protein>
    <submittedName>
        <fullName evidence="1">Uncharacterized protein</fullName>
    </submittedName>
</protein>
<organism evidence="1 2">
    <name type="scientific">Candidatus Enterococcus testudinis</name>
    <dbReference type="NCBI Taxonomy" id="1834191"/>
    <lineage>
        <taxon>Bacteria</taxon>
        <taxon>Bacillati</taxon>
        <taxon>Bacillota</taxon>
        <taxon>Bacilli</taxon>
        <taxon>Lactobacillales</taxon>
        <taxon>Enterococcaceae</taxon>
        <taxon>Enterococcus</taxon>
    </lineage>
</organism>
<dbReference type="OrthoDB" id="2186991at2"/>
<name>A0A242AA64_9ENTE</name>
<dbReference type="STRING" id="1834191.A5886_003025"/>
<accession>A0A242AA64</accession>
<sequence length="135" mass="15300">MKLHEIKKAHGFNQKTFYGWLRETGMIVKEASGYVIGPNALEGMFTLHTKSANQDGELLTRTQVAVEDDNVFRLVEKYEQTDLPKRYASKPKTSNHGSADISQTEKDMAEALLRISILENQVLILTKQLEMVMTV</sequence>
<evidence type="ECO:0000313" key="1">
    <source>
        <dbReference type="EMBL" id="OTN77924.1"/>
    </source>
</evidence>
<evidence type="ECO:0000313" key="2">
    <source>
        <dbReference type="Proteomes" id="UP000195043"/>
    </source>
</evidence>
<gene>
    <name evidence="1" type="ORF">A5886_003025</name>
</gene>
<dbReference type="RefSeq" id="WP_086275875.1">
    <property type="nucleotide sequence ID" value="NZ_NGKU01000001.1"/>
</dbReference>
<dbReference type="EMBL" id="NGKU01000001">
    <property type="protein sequence ID" value="OTN77924.1"/>
    <property type="molecule type" value="Genomic_DNA"/>
</dbReference>